<dbReference type="OrthoDB" id="487224at2"/>
<reference evidence="1 2" key="2">
    <citation type="submission" date="2018-03" db="EMBL/GenBank/DDBJ databases">
        <authorList>
            <person name="Keele B.F."/>
        </authorList>
    </citation>
    <scope>NUCLEOTIDE SEQUENCE [LARGE SCALE GENOMIC DNA]</scope>
    <source>
        <strain evidence="1 2">CCALA 016</strain>
    </source>
</reference>
<name>A0A2T1LR84_9CHRO</name>
<reference evidence="1 2" key="1">
    <citation type="submission" date="2018-03" db="EMBL/GenBank/DDBJ databases">
        <title>The ancient ancestry and fast evolution of plastids.</title>
        <authorList>
            <person name="Moore K.R."/>
            <person name="Magnabosco C."/>
            <person name="Momper L."/>
            <person name="Gold D.A."/>
            <person name="Bosak T."/>
            <person name="Fournier G.P."/>
        </authorList>
    </citation>
    <scope>NUCLEOTIDE SEQUENCE [LARGE SCALE GENOMIC DNA]</scope>
    <source>
        <strain evidence="1 2">CCALA 016</strain>
    </source>
</reference>
<dbReference type="Proteomes" id="UP000239001">
    <property type="component" value="Unassembled WGS sequence"/>
</dbReference>
<accession>A0A2T1LR84</accession>
<evidence type="ECO:0000313" key="1">
    <source>
        <dbReference type="EMBL" id="PSF31066.1"/>
    </source>
</evidence>
<proteinExistence type="predicted"/>
<dbReference type="EMBL" id="PXOH01000050">
    <property type="protein sequence ID" value="PSF31066.1"/>
    <property type="molecule type" value="Genomic_DNA"/>
</dbReference>
<sequence length="165" mass="18467">MDAKQTAVAFKEFLNKKYGIALTSKERQEFEAVYYQARNDLGRLVAAGLKAARRDTSDHWKTWNQVFEGTFGSIEQPKVNAQFLAELTSELVATINSEDPIHHMMQLNYEDLKIRNLQSTFQASKRNDPGASFSLEESLIDIVPVPQTQTSQVTAEDLAASLIAA</sequence>
<organism evidence="1 2">
    <name type="scientific">Aphanothece hegewaldii CCALA 016</name>
    <dbReference type="NCBI Taxonomy" id="2107694"/>
    <lineage>
        <taxon>Bacteria</taxon>
        <taxon>Bacillati</taxon>
        <taxon>Cyanobacteriota</taxon>
        <taxon>Cyanophyceae</taxon>
        <taxon>Oscillatoriophycideae</taxon>
        <taxon>Chroococcales</taxon>
        <taxon>Aphanothecaceae</taxon>
        <taxon>Aphanothece</taxon>
    </lineage>
</organism>
<protein>
    <submittedName>
        <fullName evidence="1">Uncharacterized protein</fullName>
    </submittedName>
</protein>
<dbReference type="RefSeq" id="WP_106459318.1">
    <property type="nucleotide sequence ID" value="NZ_PXOH01000050.1"/>
</dbReference>
<evidence type="ECO:0000313" key="2">
    <source>
        <dbReference type="Proteomes" id="UP000239001"/>
    </source>
</evidence>
<keyword evidence="2" id="KW-1185">Reference proteome</keyword>
<gene>
    <name evidence="1" type="ORF">C7H19_23360</name>
</gene>
<dbReference type="AlphaFoldDB" id="A0A2T1LR84"/>
<comment type="caution">
    <text evidence="1">The sequence shown here is derived from an EMBL/GenBank/DDBJ whole genome shotgun (WGS) entry which is preliminary data.</text>
</comment>